<name>A0ABT5F590_9BACT</name>
<proteinExistence type="predicted"/>
<evidence type="ECO:0000313" key="1">
    <source>
        <dbReference type="EMBL" id="MDC0748672.1"/>
    </source>
</evidence>
<evidence type="ECO:0000313" key="2">
    <source>
        <dbReference type="Proteomes" id="UP001221411"/>
    </source>
</evidence>
<dbReference type="EMBL" id="JAQNDO010000001">
    <property type="protein sequence ID" value="MDC0748672.1"/>
    <property type="molecule type" value="Genomic_DNA"/>
</dbReference>
<protein>
    <submittedName>
        <fullName evidence="1">Uncharacterized protein</fullName>
    </submittedName>
</protein>
<dbReference type="RefSeq" id="WP_271927698.1">
    <property type="nucleotide sequence ID" value="NZ_JAQNDO010000001.1"/>
</dbReference>
<gene>
    <name evidence="1" type="ORF">POL67_45510</name>
</gene>
<organism evidence="1 2">
    <name type="scientific">Polyangium mundeleinium</name>
    <dbReference type="NCBI Taxonomy" id="2995306"/>
    <lineage>
        <taxon>Bacteria</taxon>
        <taxon>Pseudomonadati</taxon>
        <taxon>Myxococcota</taxon>
        <taxon>Polyangia</taxon>
        <taxon>Polyangiales</taxon>
        <taxon>Polyangiaceae</taxon>
        <taxon>Polyangium</taxon>
    </lineage>
</organism>
<keyword evidence="2" id="KW-1185">Reference proteome</keyword>
<sequence>MTFKDGWHDLPSGGAVEIQNGFPVRVSDKARWNLEETRILEEAKAFANAKLTWAIRDRSRRWTKAALWTIFKAPDRARWNFAGVLPGACERCGEEAGIRFIERAPGEEHEWIGEACFKEIEPPH</sequence>
<dbReference type="Proteomes" id="UP001221411">
    <property type="component" value="Unassembled WGS sequence"/>
</dbReference>
<reference evidence="1 2" key="1">
    <citation type="submission" date="2022-11" db="EMBL/GenBank/DDBJ databases">
        <title>Minimal conservation of predation-associated metabolite biosynthetic gene clusters underscores biosynthetic potential of Myxococcota including descriptions for ten novel species: Archangium lansinium sp. nov., Myxococcus landrumus sp. nov., Nannocystis bai.</title>
        <authorList>
            <person name="Ahearne A."/>
            <person name="Stevens C."/>
            <person name="Dowd S."/>
        </authorList>
    </citation>
    <scope>NUCLEOTIDE SEQUENCE [LARGE SCALE GENOMIC DNA]</scope>
    <source>
        <strain evidence="1 2">RJM3</strain>
    </source>
</reference>
<accession>A0ABT5F590</accession>
<comment type="caution">
    <text evidence="1">The sequence shown here is derived from an EMBL/GenBank/DDBJ whole genome shotgun (WGS) entry which is preliminary data.</text>
</comment>